<organism evidence="1 2">
    <name type="scientific">Antarcticirhabdus aurantiaca</name>
    <dbReference type="NCBI Taxonomy" id="2606717"/>
    <lineage>
        <taxon>Bacteria</taxon>
        <taxon>Pseudomonadati</taxon>
        <taxon>Pseudomonadota</taxon>
        <taxon>Alphaproteobacteria</taxon>
        <taxon>Hyphomicrobiales</taxon>
        <taxon>Aurantimonadaceae</taxon>
        <taxon>Antarcticirhabdus</taxon>
    </lineage>
</organism>
<evidence type="ECO:0000313" key="2">
    <source>
        <dbReference type="Proteomes" id="UP001163223"/>
    </source>
</evidence>
<protein>
    <submittedName>
        <fullName evidence="1">AI-2E family transporter</fullName>
    </submittedName>
</protein>
<sequence>MDLIASQMLKKAMPLFTALAATLLVLAISAILTLGQEIFVPFALGILLSFILAPIVTFLQRWRVPRILAVSVAVLFATLTILGILAVVAAQLGSLAGDLPQYRRTIQDKLEAFTAAETDSQGPLARAREAIQGMVSDIQHLGDESPAAAAAGGDDAQPDAEPAEPRPIPVTIASNAGALDTAYAVISPLLSPLATFGIVVVFAIFILIQASDLRNRFIRLVGTDDLQQTTAAIDDAARRVSRLLLFQSGVNALFAILVGGGLYLIGVPSPFLWGILAGILRFIPYIGGFIGAGLPMALAFAVDPGWSMIIWTAALFLIIETALSNIVEPVVYGHSTGMSPVAILLAAVIWTFLWGPVGLVLATPLTICLVVMGRHVPRLGFIDVMFGDRPALLPQQIFYQRMLVGAYDEAADQAREFLRRRPLVTYYDEVALEGMRLGHEDVARFAVKDGRLETLRDSTLALVGRLEREAPLPRGGRVSAEAAAAIDAAGPERPAVPVLTAKGELSADWQASVPVVCVSGTSALDAPVTAMLAQVLTKHGLAARHVTLAELRENRPGRAEADGVALVCLSFLEPLSTVHLRQMVREVHRVAPDAHVLIGIWRQRDESLVQDLNRKVRADGLVTTLTAALARAVEMATPGPADVPAGAEGQKDAPDPAALTKVEAAAA</sequence>
<evidence type="ECO:0000313" key="1">
    <source>
        <dbReference type="EMBL" id="WAJ27679.1"/>
    </source>
</evidence>
<dbReference type="EMBL" id="CP113520">
    <property type="protein sequence ID" value="WAJ27679.1"/>
    <property type="molecule type" value="Genomic_DNA"/>
</dbReference>
<gene>
    <name evidence="1" type="ORF">OXU80_23015</name>
</gene>
<dbReference type="Proteomes" id="UP001163223">
    <property type="component" value="Chromosome"/>
</dbReference>
<accession>A0ACD4NLJ6</accession>
<name>A0ACD4NLJ6_9HYPH</name>
<reference evidence="1" key="1">
    <citation type="submission" date="2022-11" db="EMBL/GenBank/DDBJ databases">
        <title>beta-Carotene-producing bacterium, Jeongeuplla avenae sp. nov., alleviates the salt stress of Arabidopsis seedlings.</title>
        <authorList>
            <person name="Jiang L."/>
            <person name="Lee J."/>
        </authorList>
    </citation>
    <scope>NUCLEOTIDE SEQUENCE</scope>
    <source>
        <strain evidence="1">DY_R2A_6</strain>
    </source>
</reference>
<proteinExistence type="predicted"/>
<keyword evidence="2" id="KW-1185">Reference proteome</keyword>